<feature type="transmembrane region" description="Helical" evidence="6">
    <location>
        <begin position="402"/>
        <end position="421"/>
    </location>
</feature>
<feature type="transmembrane region" description="Helical" evidence="6">
    <location>
        <begin position="308"/>
        <end position="329"/>
    </location>
</feature>
<feature type="transmembrane region" description="Helical" evidence="6">
    <location>
        <begin position="16"/>
        <end position="33"/>
    </location>
</feature>
<evidence type="ECO:0000256" key="1">
    <source>
        <dbReference type="ARBA" id="ARBA00004651"/>
    </source>
</evidence>
<name>A0A395UR06_PHOVU</name>
<comment type="subcellular location">
    <subcellularLocation>
        <location evidence="1">Cell membrane</location>
        <topology evidence="1">Multi-pass membrane protein</topology>
    </subcellularLocation>
</comment>
<feature type="transmembrane region" description="Helical" evidence="6">
    <location>
        <begin position="441"/>
        <end position="459"/>
    </location>
</feature>
<evidence type="ECO:0000256" key="5">
    <source>
        <dbReference type="ARBA" id="ARBA00023136"/>
    </source>
</evidence>
<keyword evidence="3 6" id="KW-0812">Transmembrane</keyword>
<evidence type="ECO:0000256" key="6">
    <source>
        <dbReference type="SAM" id="Phobius"/>
    </source>
</evidence>
<evidence type="ECO:0000313" key="7">
    <source>
        <dbReference type="EMBL" id="RGR42587.1"/>
    </source>
</evidence>
<evidence type="ECO:0000256" key="4">
    <source>
        <dbReference type="ARBA" id="ARBA00022989"/>
    </source>
</evidence>
<dbReference type="InterPro" id="IPR050833">
    <property type="entry name" value="Poly_Biosynth_Transport"/>
</dbReference>
<evidence type="ECO:0000313" key="8">
    <source>
        <dbReference type="Proteomes" id="UP000266497"/>
    </source>
</evidence>
<keyword evidence="5 6" id="KW-0472">Membrane</keyword>
<proteinExistence type="predicted"/>
<dbReference type="PANTHER" id="PTHR30250">
    <property type="entry name" value="PST FAMILY PREDICTED COLANIC ACID TRANSPORTER"/>
    <property type="match status" value="1"/>
</dbReference>
<evidence type="ECO:0000256" key="3">
    <source>
        <dbReference type="ARBA" id="ARBA00022692"/>
    </source>
</evidence>
<organism evidence="7 8">
    <name type="scientific">Phocaeicola vulgatus</name>
    <name type="common">Bacteroides vulgatus</name>
    <dbReference type="NCBI Taxonomy" id="821"/>
    <lineage>
        <taxon>Bacteria</taxon>
        <taxon>Pseudomonadati</taxon>
        <taxon>Bacteroidota</taxon>
        <taxon>Bacteroidia</taxon>
        <taxon>Bacteroidales</taxon>
        <taxon>Bacteroidaceae</taxon>
        <taxon>Phocaeicola</taxon>
    </lineage>
</organism>
<keyword evidence="4 6" id="KW-1133">Transmembrane helix</keyword>
<dbReference type="AlphaFoldDB" id="A0A395UR06"/>
<dbReference type="Pfam" id="PF01554">
    <property type="entry name" value="MatE"/>
    <property type="match status" value="1"/>
</dbReference>
<feature type="transmembrane region" description="Helical" evidence="6">
    <location>
        <begin position="349"/>
        <end position="372"/>
    </location>
</feature>
<dbReference type="GO" id="GO:0015297">
    <property type="term" value="F:antiporter activity"/>
    <property type="evidence" value="ECO:0007669"/>
    <property type="project" value="InterPro"/>
</dbReference>
<keyword evidence="2" id="KW-1003">Cell membrane</keyword>
<accession>A0A395UR06</accession>
<feature type="transmembrane region" description="Helical" evidence="6">
    <location>
        <begin position="45"/>
        <end position="67"/>
    </location>
</feature>
<dbReference type="GO" id="GO:0005886">
    <property type="term" value="C:plasma membrane"/>
    <property type="evidence" value="ECO:0007669"/>
    <property type="project" value="UniProtKB-SubCell"/>
</dbReference>
<dbReference type="GO" id="GO:0042910">
    <property type="term" value="F:xenobiotic transmembrane transporter activity"/>
    <property type="evidence" value="ECO:0007669"/>
    <property type="project" value="InterPro"/>
</dbReference>
<feature type="transmembrane region" description="Helical" evidence="6">
    <location>
        <begin position="88"/>
        <end position="116"/>
    </location>
</feature>
<protein>
    <submittedName>
        <fullName evidence="7">Lipopolysaccharide biosynthesis protein</fullName>
    </submittedName>
</protein>
<comment type="caution">
    <text evidence="7">The sequence shown here is derived from an EMBL/GenBank/DDBJ whole genome shotgun (WGS) entry which is preliminary data.</text>
</comment>
<feature type="transmembrane region" description="Helical" evidence="6">
    <location>
        <begin position="465"/>
        <end position="491"/>
    </location>
</feature>
<feature type="transmembrane region" description="Helical" evidence="6">
    <location>
        <begin position="161"/>
        <end position="182"/>
    </location>
</feature>
<sequence length="511" mass="57563">MSENSSNNKRIAKNSILLYIRLAIVMVGSLYISRVILDSLGISDYGLYNVVGGFVTIFTVVTSSLAAATSRFITFELGRNDIERLKTVFSLSVSIHIVLSFLIFIALETFGVWYLNNCMVISPDRLDAANLVLHFSVITLIFTLLNVPYNAALMAHEHMDFFAYASILEVLLKLVVSFVLPYLPYDPLIAYAFLIMTISLLMRILYTVYCKYRFDECTYRIRKDNLLLREMLVFSGWNFIGATSGILKRQGNNLVVNLFFGTVVNAAYGLTMQMTSAISSFSTGFLNAINPQIIKHYSTKDMEYMFKLIFGGSRASFYLMMLICVPLFLNTESILNLWLKEVPEYTVVFLKLSILYCLVETWSGPLMTAMLATGNIKKYQIVVGGTDIMCLPLSYACLRLGMPVFAVFVVMLLISCITLFLRIKMLQQMIGLPGRRFVVQIVGKSAIICTLSMLVSYFTCDSIHLVNGALIGIIINVLISITVVFLLIICFDTTQTERSFIVSFVNKMFKK</sequence>
<dbReference type="PANTHER" id="PTHR30250:SF26">
    <property type="entry name" value="PSMA PROTEIN"/>
    <property type="match status" value="1"/>
</dbReference>
<dbReference type="RefSeq" id="WP_117875582.1">
    <property type="nucleotide sequence ID" value="NZ_JAKKXI010000019.1"/>
</dbReference>
<evidence type="ECO:0000256" key="2">
    <source>
        <dbReference type="ARBA" id="ARBA00022475"/>
    </source>
</evidence>
<dbReference type="Proteomes" id="UP000266497">
    <property type="component" value="Unassembled WGS sequence"/>
</dbReference>
<feature type="transmembrane region" description="Helical" evidence="6">
    <location>
        <begin position="128"/>
        <end position="149"/>
    </location>
</feature>
<dbReference type="InterPro" id="IPR002528">
    <property type="entry name" value="MATE_fam"/>
</dbReference>
<dbReference type="EMBL" id="QRUD01000009">
    <property type="protein sequence ID" value="RGR42587.1"/>
    <property type="molecule type" value="Genomic_DNA"/>
</dbReference>
<gene>
    <name evidence="7" type="ORF">DWY53_04590</name>
</gene>
<feature type="transmembrane region" description="Helical" evidence="6">
    <location>
        <begin position="188"/>
        <end position="206"/>
    </location>
</feature>
<reference evidence="7 8" key="1">
    <citation type="submission" date="2018-08" db="EMBL/GenBank/DDBJ databases">
        <title>A genome reference for cultivated species of the human gut microbiota.</title>
        <authorList>
            <person name="Zou Y."/>
            <person name="Xue W."/>
            <person name="Luo G."/>
        </authorList>
    </citation>
    <scope>NUCLEOTIDE SEQUENCE [LARGE SCALE GENOMIC DNA]</scope>
    <source>
        <strain evidence="7 8">AF25-30LB</strain>
    </source>
</reference>